<dbReference type="OrthoDB" id="2382294at2"/>
<evidence type="ECO:0000313" key="2">
    <source>
        <dbReference type="EMBL" id="KEO82306.1"/>
    </source>
</evidence>
<keyword evidence="3" id="KW-1185">Reference proteome</keyword>
<gene>
    <name evidence="2" type="ORF">EL26_16105</name>
</gene>
<keyword evidence="1" id="KW-0472">Membrane</keyword>
<accession>A0A074LJF1</accession>
<organism evidence="2 3">
    <name type="scientific">Tumebacillus flagellatus</name>
    <dbReference type="NCBI Taxonomy" id="1157490"/>
    <lineage>
        <taxon>Bacteria</taxon>
        <taxon>Bacillati</taxon>
        <taxon>Bacillota</taxon>
        <taxon>Bacilli</taxon>
        <taxon>Bacillales</taxon>
        <taxon>Alicyclobacillaceae</taxon>
        <taxon>Tumebacillus</taxon>
    </lineage>
</organism>
<reference evidence="2 3" key="1">
    <citation type="journal article" date="2013" name="Int. J. Syst. Evol. Microbiol.">
        <title>Tumebacillus flagellatus sp. nov., an alpha-amylase/pullulanase-producing bacterium isolated from cassava wastewater.</title>
        <authorList>
            <person name="Wang Q."/>
            <person name="Xie N."/>
            <person name="Qin Y."/>
            <person name="Shen N."/>
            <person name="Zhu J."/>
            <person name="Mi H."/>
            <person name="Huang R."/>
        </authorList>
    </citation>
    <scope>NUCLEOTIDE SEQUENCE [LARGE SCALE GENOMIC DNA]</scope>
    <source>
        <strain evidence="2 3">GST4</strain>
    </source>
</reference>
<keyword evidence="1" id="KW-0812">Transmembrane</keyword>
<protein>
    <submittedName>
        <fullName evidence="2">Uncharacterized protein</fullName>
    </submittedName>
</protein>
<name>A0A074LJF1_9BACL</name>
<dbReference type="EMBL" id="JMIR01000024">
    <property type="protein sequence ID" value="KEO82306.1"/>
    <property type="molecule type" value="Genomic_DNA"/>
</dbReference>
<dbReference type="Proteomes" id="UP000027931">
    <property type="component" value="Unassembled WGS sequence"/>
</dbReference>
<feature type="transmembrane region" description="Helical" evidence="1">
    <location>
        <begin position="17"/>
        <end position="40"/>
    </location>
</feature>
<proteinExistence type="predicted"/>
<dbReference type="RefSeq" id="WP_038090730.1">
    <property type="nucleotide sequence ID" value="NZ_JMIR01000024.1"/>
</dbReference>
<sequence length="68" mass="8111">MWEKQLQWLSAATPWDWFWHIVAAVLCVYFSVPQLCWPMISRVIKWYKKRKGIVDQPSTSESSVVDRP</sequence>
<comment type="caution">
    <text evidence="2">The sequence shown here is derived from an EMBL/GenBank/DDBJ whole genome shotgun (WGS) entry which is preliminary data.</text>
</comment>
<keyword evidence="1" id="KW-1133">Transmembrane helix</keyword>
<evidence type="ECO:0000313" key="3">
    <source>
        <dbReference type="Proteomes" id="UP000027931"/>
    </source>
</evidence>
<dbReference type="AlphaFoldDB" id="A0A074LJF1"/>
<evidence type="ECO:0000256" key="1">
    <source>
        <dbReference type="SAM" id="Phobius"/>
    </source>
</evidence>